<dbReference type="AlphaFoldDB" id="A0A0N4YT57"/>
<comment type="subcellular location">
    <subcellularLocation>
        <location evidence="1">Membrane</location>
        <topology evidence="1">Multi-pass membrane protein</topology>
    </subcellularLocation>
</comment>
<dbReference type="PANTHER" id="PTHR22950">
    <property type="entry name" value="AMINO ACID TRANSPORTER"/>
    <property type="match status" value="1"/>
</dbReference>
<feature type="transmembrane region" description="Helical" evidence="5">
    <location>
        <begin position="35"/>
        <end position="56"/>
    </location>
</feature>
<accession>A0A0N4YT57</accession>
<evidence type="ECO:0000256" key="2">
    <source>
        <dbReference type="ARBA" id="ARBA00022692"/>
    </source>
</evidence>
<dbReference type="Proteomes" id="UP000271162">
    <property type="component" value="Unassembled WGS sequence"/>
</dbReference>
<dbReference type="GO" id="GO:0005774">
    <property type="term" value="C:vacuolar membrane"/>
    <property type="evidence" value="ECO:0007669"/>
    <property type="project" value="TreeGrafter"/>
</dbReference>
<keyword evidence="3 5" id="KW-1133">Transmembrane helix</keyword>
<evidence type="ECO:0000313" key="7">
    <source>
        <dbReference type="EMBL" id="VDL84167.1"/>
    </source>
</evidence>
<reference evidence="7 8" key="2">
    <citation type="submission" date="2018-11" db="EMBL/GenBank/DDBJ databases">
        <authorList>
            <consortium name="Pathogen Informatics"/>
        </authorList>
    </citation>
    <scope>NUCLEOTIDE SEQUENCE [LARGE SCALE GENOMIC DNA]</scope>
</reference>
<gene>
    <name evidence="7" type="ORF">NBR_LOCUS20430</name>
</gene>
<dbReference type="Pfam" id="PF01490">
    <property type="entry name" value="Aa_trans"/>
    <property type="match status" value="1"/>
</dbReference>
<evidence type="ECO:0000256" key="4">
    <source>
        <dbReference type="ARBA" id="ARBA00023136"/>
    </source>
</evidence>
<dbReference type="STRING" id="27835.A0A0N4YT57"/>
<keyword evidence="4 5" id="KW-0472">Membrane</keyword>
<dbReference type="PANTHER" id="PTHR22950:SF193">
    <property type="entry name" value="AMINO ACID TRANSPORTER TRANSMEMBRANE DOMAIN-CONTAINING PROTEIN"/>
    <property type="match status" value="1"/>
</dbReference>
<evidence type="ECO:0000256" key="3">
    <source>
        <dbReference type="ARBA" id="ARBA00022989"/>
    </source>
</evidence>
<feature type="domain" description="Amino acid transporter transmembrane" evidence="6">
    <location>
        <begin position="31"/>
        <end position="89"/>
    </location>
</feature>
<protein>
    <submittedName>
        <fullName evidence="9">Aa_trans domain-containing protein</fullName>
    </submittedName>
</protein>
<organism evidence="9">
    <name type="scientific">Nippostrongylus brasiliensis</name>
    <name type="common">Rat hookworm</name>
    <dbReference type="NCBI Taxonomy" id="27835"/>
    <lineage>
        <taxon>Eukaryota</taxon>
        <taxon>Metazoa</taxon>
        <taxon>Ecdysozoa</taxon>
        <taxon>Nematoda</taxon>
        <taxon>Chromadorea</taxon>
        <taxon>Rhabditida</taxon>
        <taxon>Rhabditina</taxon>
        <taxon>Rhabditomorpha</taxon>
        <taxon>Strongyloidea</taxon>
        <taxon>Heligmosomidae</taxon>
        <taxon>Nippostrongylus</taxon>
    </lineage>
</organism>
<feature type="transmembrane region" description="Helical" evidence="5">
    <location>
        <begin position="62"/>
        <end position="83"/>
    </location>
</feature>
<keyword evidence="8" id="KW-1185">Reference proteome</keyword>
<evidence type="ECO:0000259" key="6">
    <source>
        <dbReference type="Pfam" id="PF01490"/>
    </source>
</evidence>
<evidence type="ECO:0000313" key="8">
    <source>
        <dbReference type="Proteomes" id="UP000271162"/>
    </source>
</evidence>
<evidence type="ECO:0000313" key="9">
    <source>
        <dbReference type="WBParaSite" id="NBR_0002042901-mRNA-1"/>
    </source>
</evidence>
<keyword evidence="2 5" id="KW-0812">Transmembrane</keyword>
<dbReference type="EMBL" id="UYSL01025133">
    <property type="protein sequence ID" value="VDL84167.1"/>
    <property type="molecule type" value="Genomic_DNA"/>
</dbReference>
<sequence>MVQISITDFTENSNGEVRKNNTVAKEEKRVMTAHMALINFLKGLIGPGCMSLPMAFRQSGLWTGFALVFFIGVLTCLCMLKIVRCSQVLTSR</sequence>
<dbReference type="GO" id="GO:0015179">
    <property type="term" value="F:L-amino acid transmembrane transporter activity"/>
    <property type="evidence" value="ECO:0007669"/>
    <property type="project" value="TreeGrafter"/>
</dbReference>
<evidence type="ECO:0000256" key="1">
    <source>
        <dbReference type="ARBA" id="ARBA00004141"/>
    </source>
</evidence>
<dbReference type="InterPro" id="IPR013057">
    <property type="entry name" value="AA_transpt_TM"/>
</dbReference>
<reference evidence="9" key="1">
    <citation type="submission" date="2017-02" db="UniProtKB">
        <authorList>
            <consortium name="WormBaseParasite"/>
        </authorList>
    </citation>
    <scope>IDENTIFICATION</scope>
</reference>
<proteinExistence type="predicted"/>
<dbReference type="OMA" id="ICVIYTH"/>
<name>A0A0N4YT57_NIPBR</name>
<dbReference type="WBParaSite" id="NBR_0002042901-mRNA-1">
    <property type="protein sequence ID" value="NBR_0002042901-mRNA-1"/>
    <property type="gene ID" value="NBR_0002042901"/>
</dbReference>
<evidence type="ECO:0000256" key="5">
    <source>
        <dbReference type="SAM" id="Phobius"/>
    </source>
</evidence>